<sequence>MHYKSFEESYGKETTEDHRSSLKNNKTKTKEKMKFIRTKHTMPFCPSAAHAKNVSITVNCVECKKPHLLFTIVISPKQHDDTENDDEGDDQEIIDVESENENERNEPKDSDNEDESGNEEAKGEHPHCSGCDGNTINLSKKRLKWKLGGSDKGKCKIG</sequence>
<accession>A0A2Z6R040</accession>
<feature type="region of interest" description="Disordered" evidence="1">
    <location>
        <begin position="75"/>
        <end position="136"/>
    </location>
</feature>
<dbReference type="Proteomes" id="UP000247702">
    <property type="component" value="Unassembled WGS sequence"/>
</dbReference>
<feature type="compositionally biased region" description="Basic and acidic residues" evidence="1">
    <location>
        <begin position="101"/>
        <end position="110"/>
    </location>
</feature>
<evidence type="ECO:0000256" key="1">
    <source>
        <dbReference type="SAM" id="MobiDB-lite"/>
    </source>
</evidence>
<evidence type="ECO:0000313" key="3">
    <source>
        <dbReference type="Proteomes" id="UP000247702"/>
    </source>
</evidence>
<feature type="compositionally biased region" description="Basic and acidic residues" evidence="1">
    <location>
        <begin position="1"/>
        <end position="20"/>
    </location>
</feature>
<name>A0A2Z6R040_9GLOM</name>
<feature type="region of interest" description="Disordered" evidence="1">
    <location>
        <begin position="1"/>
        <end position="31"/>
    </location>
</feature>
<dbReference type="EMBL" id="BEXD01000894">
    <property type="protein sequence ID" value="GBB90964.1"/>
    <property type="molecule type" value="Genomic_DNA"/>
</dbReference>
<dbReference type="AlphaFoldDB" id="A0A2Z6R040"/>
<proteinExistence type="predicted"/>
<reference evidence="2 3" key="1">
    <citation type="submission" date="2017-11" db="EMBL/GenBank/DDBJ databases">
        <title>The genome of Rhizophagus clarus HR1 reveals common genetic basis of auxotrophy among arbuscular mycorrhizal fungi.</title>
        <authorList>
            <person name="Kobayashi Y."/>
        </authorList>
    </citation>
    <scope>NUCLEOTIDE SEQUENCE [LARGE SCALE GENOMIC DNA]</scope>
    <source>
        <strain evidence="2 3">HR1</strain>
    </source>
</reference>
<gene>
    <name evidence="2" type="ORF">RclHR1_18020002</name>
</gene>
<evidence type="ECO:0000313" key="2">
    <source>
        <dbReference type="EMBL" id="GBB90964.1"/>
    </source>
</evidence>
<comment type="caution">
    <text evidence="2">The sequence shown here is derived from an EMBL/GenBank/DDBJ whole genome shotgun (WGS) entry which is preliminary data.</text>
</comment>
<keyword evidence="3" id="KW-1185">Reference proteome</keyword>
<protein>
    <submittedName>
        <fullName evidence="2">Uncharacterized protein</fullName>
    </submittedName>
</protein>
<feature type="compositionally biased region" description="Acidic residues" evidence="1">
    <location>
        <begin position="82"/>
        <end position="100"/>
    </location>
</feature>
<organism evidence="2 3">
    <name type="scientific">Rhizophagus clarus</name>
    <dbReference type="NCBI Taxonomy" id="94130"/>
    <lineage>
        <taxon>Eukaryota</taxon>
        <taxon>Fungi</taxon>
        <taxon>Fungi incertae sedis</taxon>
        <taxon>Mucoromycota</taxon>
        <taxon>Glomeromycotina</taxon>
        <taxon>Glomeromycetes</taxon>
        <taxon>Glomerales</taxon>
        <taxon>Glomeraceae</taxon>
        <taxon>Rhizophagus</taxon>
    </lineage>
</organism>